<reference evidence="2 3" key="1">
    <citation type="submission" date="2024-01" db="EMBL/GenBank/DDBJ databases">
        <title>A draft genome for the cacao thread blight pathogen Marasmiellus scandens.</title>
        <authorList>
            <person name="Baruah I.K."/>
            <person name="Leung J."/>
            <person name="Bukari Y."/>
            <person name="Amoako-Attah I."/>
            <person name="Meinhardt L.W."/>
            <person name="Bailey B.A."/>
            <person name="Cohen S.P."/>
        </authorList>
    </citation>
    <scope>NUCLEOTIDE SEQUENCE [LARGE SCALE GENOMIC DNA]</scope>
    <source>
        <strain evidence="2 3">GH-19</strain>
    </source>
</reference>
<feature type="region of interest" description="Disordered" evidence="1">
    <location>
        <begin position="311"/>
        <end position="355"/>
    </location>
</feature>
<comment type="caution">
    <text evidence="2">The sequence shown here is derived from an EMBL/GenBank/DDBJ whole genome shotgun (WGS) entry which is preliminary data.</text>
</comment>
<evidence type="ECO:0000313" key="3">
    <source>
        <dbReference type="Proteomes" id="UP001498398"/>
    </source>
</evidence>
<proteinExistence type="predicted"/>
<dbReference type="EMBL" id="JBANRG010000005">
    <property type="protein sequence ID" value="KAK7466054.1"/>
    <property type="molecule type" value="Genomic_DNA"/>
</dbReference>
<evidence type="ECO:0000256" key="1">
    <source>
        <dbReference type="SAM" id="MobiDB-lite"/>
    </source>
</evidence>
<organism evidence="2 3">
    <name type="scientific">Marasmiellus scandens</name>
    <dbReference type="NCBI Taxonomy" id="2682957"/>
    <lineage>
        <taxon>Eukaryota</taxon>
        <taxon>Fungi</taxon>
        <taxon>Dikarya</taxon>
        <taxon>Basidiomycota</taxon>
        <taxon>Agaricomycotina</taxon>
        <taxon>Agaricomycetes</taxon>
        <taxon>Agaricomycetidae</taxon>
        <taxon>Agaricales</taxon>
        <taxon>Marasmiineae</taxon>
        <taxon>Omphalotaceae</taxon>
        <taxon>Marasmiellus</taxon>
    </lineage>
</organism>
<feature type="region of interest" description="Disordered" evidence="1">
    <location>
        <begin position="243"/>
        <end position="264"/>
    </location>
</feature>
<sequence>MRLRGSRTSNILAVLSTLKDVGDIAANIPYIKAVAGILSTLIGIHLEFDQCKEEWKVTMECIKNISALADDFLAEQDRNGDGEVPVHVRKAFDSLVASIQVTCLSLDKYQSLSRGERLWKRRELRDEAKNCVEVISGAETRLHTNLLGPMAVQVDQILNIVQSQRTTDASVAIPGSISSSNDATSTEDLEEERLKAHNLYIEQNARLNAGSGGDEENGGIGGSGGGIAINNLRSKLAFRHGVHVSAGDGGEGKHTGEGGRGGVIGADNIHSTQHFWGTLNAGKGGSGDGGVGGAGGNIGAANVETTQDFRGSLEAGSGGASKNSGTGGVGGSIGTQNQNMTQSLRGQMSSSYPHS</sequence>
<feature type="compositionally biased region" description="Polar residues" evidence="1">
    <location>
        <begin position="335"/>
        <end position="355"/>
    </location>
</feature>
<evidence type="ECO:0000313" key="2">
    <source>
        <dbReference type="EMBL" id="KAK7466054.1"/>
    </source>
</evidence>
<protein>
    <recommendedName>
        <fullName evidence="4">Fungal N-terminal domain-containing protein</fullName>
    </recommendedName>
</protein>
<gene>
    <name evidence="2" type="ORF">VKT23_004778</name>
</gene>
<accession>A0ABR1JTA5</accession>
<dbReference type="Proteomes" id="UP001498398">
    <property type="component" value="Unassembled WGS sequence"/>
</dbReference>
<keyword evidence="3" id="KW-1185">Reference proteome</keyword>
<name>A0ABR1JTA5_9AGAR</name>
<evidence type="ECO:0008006" key="4">
    <source>
        <dbReference type="Google" id="ProtNLM"/>
    </source>
</evidence>